<gene>
    <name evidence="1" type="ORF">DW068_02715</name>
</gene>
<evidence type="ECO:0000313" key="2">
    <source>
        <dbReference type="Proteomes" id="UP000283497"/>
    </source>
</evidence>
<name>A0A415GA27_9FIRM</name>
<dbReference type="EMBL" id="QRNJ01000006">
    <property type="protein sequence ID" value="RHK41219.1"/>
    <property type="molecule type" value="Genomic_DNA"/>
</dbReference>
<organism evidence="1 2">
    <name type="scientific">Anaerobutyricum hallii</name>
    <dbReference type="NCBI Taxonomy" id="39488"/>
    <lineage>
        <taxon>Bacteria</taxon>
        <taxon>Bacillati</taxon>
        <taxon>Bacillota</taxon>
        <taxon>Clostridia</taxon>
        <taxon>Lachnospirales</taxon>
        <taxon>Lachnospiraceae</taxon>
        <taxon>Anaerobutyricum</taxon>
    </lineage>
</organism>
<comment type="caution">
    <text evidence="1">The sequence shown here is derived from an EMBL/GenBank/DDBJ whole genome shotgun (WGS) entry which is preliminary data.</text>
</comment>
<reference evidence="1 2" key="1">
    <citation type="submission" date="2018-08" db="EMBL/GenBank/DDBJ databases">
        <title>A genome reference for cultivated species of the human gut microbiota.</title>
        <authorList>
            <person name="Zou Y."/>
            <person name="Xue W."/>
            <person name="Luo G."/>
        </authorList>
    </citation>
    <scope>NUCLEOTIDE SEQUENCE [LARGE SCALE GENOMIC DNA]</scope>
    <source>
        <strain evidence="1 2">AF45-14BH</strain>
    </source>
</reference>
<sequence length="76" mass="8536">MQAHKRTFDTPRLKSQICLIRGNGFCAVAGESELNRGGDLGTRCESFCLLEKRFTGSSVYSPNHKLLFSFCLHILK</sequence>
<proteinExistence type="predicted"/>
<protein>
    <submittedName>
        <fullName evidence="1">Uncharacterized protein</fullName>
    </submittedName>
</protein>
<accession>A0A415GA27</accession>
<dbReference type="Proteomes" id="UP000283497">
    <property type="component" value="Unassembled WGS sequence"/>
</dbReference>
<dbReference type="AlphaFoldDB" id="A0A415GA27"/>
<evidence type="ECO:0000313" key="1">
    <source>
        <dbReference type="EMBL" id="RHK41219.1"/>
    </source>
</evidence>